<evidence type="ECO:0000256" key="2">
    <source>
        <dbReference type="ARBA" id="ARBA00006448"/>
    </source>
</evidence>
<gene>
    <name evidence="10" type="ORF">ACFPCS_04305</name>
</gene>
<evidence type="ECO:0000313" key="11">
    <source>
        <dbReference type="Proteomes" id="UP001595797"/>
    </source>
</evidence>
<keyword evidence="11" id="KW-1185">Reference proteome</keyword>
<evidence type="ECO:0000256" key="5">
    <source>
        <dbReference type="ARBA" id="ARBA00022989"/>
    </source>
</evidence>
<evidence type="ECO:0000259" key="9">
    <source>
        <dbReference type="Pfam" id="PF20730"/>
    </source>
</evidence>
<organism evidence="10 11">
    <name type="scientific">Kocuria oceani</name>
    <dbReference type="NCBI Taxonomy" id="988827"/>
    <lineage>
        <taxon>Bacteria</taxon>
        <taxon>Bacillati</taxon>
        <taxon>Actinomycetota</taxon>
        <taxon>Actinomycetes</taxon>
        <taxon>Micrococcales</taxon>
        <taxon>Micrococcaceae</taxon>
        <taxon>Kocuria</taxon>
    </lineage>
</organism>
<sequence>MVNILFDGWEPVARIVVVGTLAYTALVVLLRVSGKRTLSRMNSFDFVITVAIGATFGRVLTTRSVPLVEAVTAFALLITLQYVVTSLQIRSKRFSRLVTAEPALLLYQGRVLHDALRAERLTEKELEGAVRKHGMGSLQEAEAVVLEADGRLSVIGPDNAGDGAILPHDPPD</sequence>
<feature type="transmembrane region" description="Helical" evidence="7">
    <location>
        <begin position="67"/>
        <end position="87"/>
    </location>
</feature>
<comment type="subcellular location">
    <subcellularLocation>
        <location evidence="1">Cell membrane</location>
        <topology evidence="1">Multi-pass membrane protein</topology>
    </subcellularLocation>
</comment>
<evidence type="ECO:0000256" key="6">
    <source>
        <dbReference type="ARBA" id="ARBA00023136"/>
    </source>
</evidence>
<feature type="transmembrane region" description="Helical" evidence="7">
    <location>
        <begin position="44"/>
        <end position="61"/>
    </location>
</feature>
<dbReference type="Proteomes" id="UP001595797">
    <property type="component" value="Unassembled WGS sequence"/>
</dbReference>
<name>A0ABV9TGY8_9MICC</name>
<evidence type="ECO:0000259" key="8">
    <source>
        <dbReference type="Pfam" id="PF04239"/>
    </source>
</evidence>
<evidence type="ECO:0000256" key="7">
    <source>
        <dbReference type="SAM" id="Phobius"/>
    </source>
</evidence>
<comment type="similarity">
    <text evidence="2">Belongs to the UPF0702 family.</text>
</comment>
<dbReference type="EMBL" id="JBHSIW010000007">
    <property type="protein sequence ID" value="MFC4902786.1"/>
    <property type="molecule type" value="Genomic_DNA"/>
</dbReference>
<dbReference type="Pfam" id="PF04239">
    <property type="entry name" value="DUF421"/>
    <property type="match status" value="1"/>
</dbReference>
<reference evidence="11" key="1">
    <citation type="journal article" date="2019" name="Int. J. Syst. Evol. Microbiol.">
        <title>The Global Catalogue of Microorganisms (GCM) 10K type strain sequencing project: providing services to taxonomists for standard genome sequencing and annotation.</title>
        <authorList>
            <consortium name="The Broad Institute Genomics Platform"/>
            <consortium name="The Broad Institute Genome Sequencing Center for Infectious Disease"/>
            <person name="Wu L."/>
            <person name="Ma J."/>
        </authorList>
    </citation>
    <scope>NUCLEOTIDE SEQUENCE [LARGE SCALE GENOMIC DNA]</scope>
    <source>
        <strain evidence="11">CGMCC 4.6946</strain>
    </source>
</reference>
<feature type="domain" description="YetF-like N-terminal transmembrane" evidence="9">
    <location>
        <begin position="20"/>
        <end position="85"/>
    </location>
</feature>
<evidence type="ECO:0000256" key="4">
    <source>
        <dbReference type="ARBA" id="ARBA00022692"/>
    </source>
</evidence>
<dbReference type="InterPro" id="IPR007353">
    <property type="entry name" value="DUF421"/>
</dbReference>
<comment type="caution">
    <text evidence="10">The sequence shown here is derived from an EMBL/GenBank/DDBJ whole genome shotgun (WGS) entry which is preliminary data.</text>
</comment>
<protein>
    <submittedName>
        <fullName evidence="10">DUF421 domain-containing protein</fullName>
    </submittedName>
</protein>
<feature type="domain" description="YetF C-terminal" evidence="8">
    <location>
        <begin position="90"/>
        <end position="157"/>
    </location>
</feature>
<dbReference type="InterPro" id="IPR048454">
    <property type="entry name" value="YetF_N"/>
</dbReference>
<evidence type="ECO:0000256" key="3">
    <source>
        <dbReference type="ARBA" id="ARBA00022475"/>
    </source>
</evidence>
<keyword evidence="3" id="KW-1003">Cell membrane</keyword>
<keyword evidence="5 7" id="KW-1133">Transmembrane helix</keyword>
<keyword evidence="6 7" id="KW-0472">Membrane</keyword>
<dbReference type="Pfam" id="PF20730">
    <property type="entry name" value="YetF_N"/>
    <property type="match status" value="1"/>
</dbReference>
<accession>A0ABV9TGY8</accession>
<dbReference type="RefSeq" id="WP_203225642.1">
    <property type="nucleotide sequence ID" value="NZ_JARAMH010000001.1"/>
</dbReference>
<dbReference type="PANTHER" id="PTHR34582">
    <property type="entry name" value="UPF0702 TRANSMEMBRANE PROTEIN YCAP"/>
    <property type="match status" value="1"/>
</dbReference>
<dbReference type="Gene3D" id="3.30.240.20">
    <property type="entry name" value="bsu07140 like domains"/>
    <property type="match status" value="1"/>
</dbReference>
<proteinExistence type="inferred from homology"/>
<dbReference type="PANTHER" id="PTHR34582:SF6">
    <property type="entry name" value="UPF0702 TRANSMEMBRANE PROTEIN YCAP"/>
    <property type="match status" value="1"/>
</dbReference>
<dbReference type="InterPro" id="IPR023090">
    <property type="entry name" value="UPF0702_alpha/beta_dom_sf"/>
</dbReference>
<feature type="transmembrane region" description="Helical" evidence="7">
    <location>
        <begin position="12"/>
        <end position="32"/>
    </location>
</feature>
<keyword evidence="4 7" id="KW-0812">Transmembrane</keyword>
<evidence type="ECO:0000313" key="10">
    <source>
        <dbReference type="EMBL" id="MFC4902786.1"/>
    </source>
</evidence>
<evidence type="ECO:0000256" key="1">
    <source>
        <dbReference type="ARBA" id="ARBA00004651"/>
    </source>
</evidence>